<proteinExistence type="predicted"/>
<reference evidence="1 2" key="1">
    <citation type="journal article" date="2010" name="Science">
        <title>Genomic comparison of the ants Camponotus floridanus and Harpegnathos saltator.</title>
        <authorList>
            <person name="Bonasio R."/>
            <person name="Zhang G."/>
            <person name="Ye C."/>
            <person name="Mutti N.S."/>
            <person name="Fang X."/>
            <person name="Qin N."/>
            <person name="Donahue G."/>
            <person name="Yang P."/>
            <person name="Li Q."/>
            <person name="Li C."/>
            <person name="Zhang P."/>
            <person name="Huang Z."/>
            <person name="Berger S.L."/>
            <person name="Reinberg D."/>
            <person name="Wang J."/>
            <person name="Liebig J."/>
        </authorList>
    </citation>
    <scope>NUCLEOTIDE SEQUENCE [LARGE SCALE GENOMIC DNA]</scope>
    <source>
        <strain evidence="2">C129</strain>
    </source>
</reference>
<gene>
    <name evidence="1" type="ORF">EAG_15956</name>
</gene>
<accession>E2AES0</accession>
<dbReference type="EMBL" id="GL438929">
    <property type="protein sequence ID" value="EFN68066.1"/>
    <property type="molecule type" value="Genomic_DNA"/>
</dbReference>
<name>E2AES0_CAMFO</name>
<evidence type="ECO:0000313" key="1">
    <source>
        <dbReference type="EMBL" id="EFN68066.1"/>
    </source>
</evidence>
<evidence type="ECO:0000313" key="2">
    <source>
        <dbReference type="Proteomes" id="UP000000311"/>
    </source>
</evidence>
<dbReference type="AlphaFoldDB" id="E2AES0"/>
<protein>
    <submittedName>
        <fullName evidence="1">Uncharacterized protein</fullName>
    </submittedName>
</protein>
<sequence>MLENNGGVIRQYEIRLDRSWSSNTTSPAGTSLHERIARCHRLITTSGRKLDRENQAEHVLETVMERKRSRRKKRKIFACNKIKSLVSKKEFSDDSISCRDQEITLRGFDPTMRVVNSVFVFVTDIYRIVTATMLVQGSAKLISAEIALLAARASKRGIYPVDSALFDQGFWGMWSLYGVVPFLMKGGSQHTVHANISTGTYLVSERTFQGSSMAIGIASIEQDTSTTLLWSRISLLKSSISRCGLDSSVCNGNFRLGARDVTVTMRKHCAMPSSKKQRKTIGSTDIISAKNAHEVYLYVSIAYVYVAFDKICLLARNFEFVGITAVCLRLNIIASGTLWLRIMRNKAKFSFPKSYSVRENVNSKSERSPETVSTTQTSLELDLLQTAFKLCMLFCSDQRILRYPLDKSGFRIALPALLLQRIGLHETFEGFALYKRNDY</sequence>
<organism evidence="2">
    <name type="scientific">Camponotus floridanus</name>
    <name type="common">Florida carpenter ant</name>
    <dbReference type="NCBI Taxonomy" id="104421"/>
    <lineage>
        <taxon>Eukaryota</taxon>
        <taxon>Metazoa</taxon>
        <taxon>Ecdysozoa</taxon>
        <taxon>Arthropoda</taxon>
        <taxon>Hexapoda</taxon>
        <taxon>Insecta</taxon>
        <taxon>Pterygota</taxon>
        <taxon>Neoptera</taxon>
        <taxon>Endopterygota</taxon>
        <taxon>Hymenoptera</taxon>
        <taxon>Apocrita</taxon>
        <taxon>Aculeata</taxon>
        <taxon>Formicoidea</taxon>
        <taxon>Formicidae</taxon>
        <taxon>Formicinae</taxon>
        <taxon>Camponotus</taxon>
    </lineage>
</organism>
<keyword evidence="2" id="KW-1185">Reference proteome</keyword>
<dbReference type="Proteomes" id="UP000000311">
    <property type="component" value="Unassembled WGS sequence"/>
</dbReference>
<dbReference type="InParanoid" id="E2AES0"/>